<dbReference type="EMBL" id="BARV01017737">
    <property type="protein sequence ID" value="GAI26727.1"/>
    <property type="molecule type" value="Genomic_DNA"/>
</dbReference>
<reference evidence="1" key="1">
    <citation type="journal article" date="2014" name="Front. Microbiol.">
        <title>High frequency of phylogenetically diverse reductive dehalogenase-homologous genes in deep subseafloor sedimentary metagenomes.</title>
        <authorList>
            <person name="Kawai M."/>
            <person name="Futagami T."/>
            <person name="Toyoda A."/>
            <person name="Takaki Y."/>
            <person name="Nishi S."/>
            <person name="Hori S."/>
            <person name="Arai W."/>
            <person name="Tsubouchi T."/>
            <person name="Morono Y."/>
            <person name="Uchiyama I."/>
            <person name="Ito T."/>
            <person name="Fujiyama A."/>
            <person name="Inagaki F."/>
            <person name="Takami H."/>
        </authorList>
    </citation>
    <scope>NUCLEOTIDE SEQUENCE</scope>
    <source>
        <strain evidence="1">Expedition CK06-06</strain>
    </source>
</reference>
<accession>X1M534</accession>
<organism evidence="1">
    <name type="scientific">marine sediment metagenome</name>
    <dbReference type="NCBI Taxonomy" id="412755"/>
    <lineage>
        <taxon>unclassified sequences</taxon>
        <taxon>metagenomes</taxon>
        <taxon>ecological metagenomes</taxon>
    </lineage>
</organism>
<gene>
    <name evidence="1" type="ORF">S06H3_30153</name>
</gene>
<protein>
    <submittedName>
        <fullName evidence="1">Uncharacterized protein</fullName>
    </submittedName>
</protein>
<sequence length="52" mass="6050">MEQKAIPLDRLNCNNCGLFKEGKCSKTEKTIKQPEKYYCFLIFQNYKGGVTK</sequence>
<evidence type="ECO:0000313" key="1">
    <source>
        <dbReference type="EMBL" id="GAI26727.1"/>
    </source>
</evidence>
<comment type="caution">
    <text evidence="1">The sequence shown here is derived from an EMBL/GenBank/DDBJ whole genome shotgun (WGS) entry which is preliminary data.</text>
</comment>
<name>X1M534_9ZZZZ</name>
<dbReference type="AlphaFoldDB" id="X1M534"/>
<proteinExistence type="predicted"/>